<comment type="caution">
    <text evidence="2">The sequence shown here is derived from an EMBL/GenBank/DDBJ whole genome shotgun (WGS) entry which is preliminary data.</text>
</comment>
<gene>
    <name evidence="2" type="ORF">FSP39_011427</name>
</gene>
<dbReference type="EMBL" id="VSWD01000007">
    <property type="protein sequence ID" value="KAK3097615.1"/>
    <property type="molecule type" value="Genomic_DNA"/>
</dbReference>
<evidence type="ECO:0000313" key="3">
    <source>
        <dbReference type="Proteomes" id="UP001186944"/>
    </source>
</evidence>
<sequence length="94" mass="10690">MVEAPTFRGVHDVETPRKRARLMSGDSVLYYGNDCLLLQRIEKEPRKPRAPVPARRHKSGSDIPSRASFDDLLGRSPIPYPRTFLKNGHKCTKC</sequence>
<reference evidence="2" key="1">
    <citation type="submission" date="2019-08" db="EMBL/GenBank/DDBJ databases">
        <title>The improved chromosome-level genome for the pearl oyster Pinctada fucata martensii using PacBio sequencing and Hi-C.</title>
        <authorList>
            <person name="Zheng Z."/>
        </authorList>
    </citation>
    <scope>NUCLEOTIDE SEQUENCE</scope>
    <source>
        <strain evidence="2">ZZ-2019</strain>
        <tissue evidence="2">Adductor muscle</tissue>
    </source>
</reference>
<keyword evidence="3" id="KW-1185">Reference proteome</keyword>
<protein>
    <submittedName>
        <fullName evidence="2">Uncharacterized protein</fullName>
    </submittedName>
</protein>
<name>A0AA88Y8R0_PINIB</name>
<feature type="region of interest" description="Disordered" evidence="1">
    <location>
        <begin position="44"/>
        <end position="70"/>
    </location>
</feature>
<evidence type="ECO:0000256" key="1">
    <source>
        <dbReference type="SAM" id="MobiDB-lite"/>
    </source>
</evidence>
<evidence type="ECO:0000313" key="2">
    <source>
        <dbReference type="EMBL" id="KAK3097615.1"/>
    </source>
</evidence>
<organism evidence="2 3">
    <name type="scientific">Pinctada imbricata</name>
    <name type="common">Atlantic pearl-oyster</name>
    <name type="synonym">Pinctada martensii</name>
    <dbReference type="NCBI Taxonomy" id="66713"/>
    <lineage>
        <taxon>Eukaryota</taxon>
        <taxon>Metazoa</taxon>
        <taxon>Spiralia</taxon>
        <taxon>Lophotrochozoa</taxon>
        <taxon>Mollusca</taxon>
        <taxon>Bivalvia</taxon>
        <taxon>Autobranchia</taxon>
        <taxon>Pteriomorphia</taxon>
        <taxon>Pterioida</taxon>
        <taxon>Pterioidea</taxon>
        <taxon>Pteriidae</taxon>
        <taxon>Pinctada</taxon>
    </lineage>
</organism>
<proteinExistence type="predicted"/>
<dbReference type="AlphaFoldDB" id="A0AA88Y8R0"/>
<feature type="compositionally biased region" description="Basic residues" evidence="1">
    <location>
        <begin position="48"/>
        <end position="58"/>
    </location>
</feature>
<dbReference type="Proteomes" id="UP001186944">
    <property type="component" value="Unassembled WGS sequence"/>
</dbReference>
<accession>A0AA88Y8R0</accession>